<gene>
    <name evidence="1" type="ORF">TALK_14860</name>
</gene>
<keyword evidence="2" id="KW-1185">Reference proteome</keyword>
<evidence type="ECO:0000313" key="2">
    <source>
        <dbReference type="Proteomes" id="UP000193396"/>
    </source>
</evidence>
<dbReference type="OrthoDB" id="7362725at2"/>
<evidence type="ECO:0000313" key="1">
    <source>
        <dbReference type="EMBL" id="OSQ46856.1"/>
    </source>
</evidence>
<dbReference type="RefSeq" id="WP_085619933.1">
    <property type="nucleotide sequence ID" value="NZ_JBLXHE010000023.1"/>
</dbReference>
<organism evidence="1 2">
    <name type="scientific">Thalassospira alkalitolerans</name>
    <dbReference type="NCBI Taxonomy" id="1293890"/>
    <lineage>
        <taxon>Bacteria</taxon>
        <taxon>Pseudomonadati</taxon>
        <taxon>Pseudomonadota</taxon>
        <taxon>Alphaproteobacteria</taxon>
        <taxon>Rhodospirillales</taxon>
        <taxon>Thalassospiraceae</taxon>
        <taxon>Thalassospira</taxon>
    </lineage>
</organism>
<accession>A0A1Y2L8W6</accession>
<sequence length="140" mass="14330">MKTSKLSGWTGRACHGLLSILVLGVLMIGGTHIAQAEVMGPSDVPLSSSQWNEKSPDTAAVTVRTALTNADNDQIVAAVKGATPYLNLSGSDSAGTIWWSNGADSAEIKLNIVSASGSVTASCTVSSAKGTDGKYETNCQ</sequence>
<name>A0A1Y2L8W6_9PROT</name>
<dbReference type="AlphaFoldDB" id="A0A1Y2L8W6"/>
<protein>
    <submittedName>
        <fullName evidence="1">Uncharacterized protein</fullName>
    </submittedName>
</protein>
<proteinExistence type="predicted"/>
<dbReference type="EMBL" id="JFKB01000010">
    <property type="protein sequence ID" value="OSQ46856.1"/>
    <property type="molecule type" value="Genomic_DNA"/>
</dbReference>
<comment type="caution">
    <text evidence="1">The sequence shown here is derived from an EMBL/GenBank/DDBJ whole genome shotgun (WGS) entry which is preliminary data.</text>
</comment>
<reference evidence="1 2" key="1">
    <citation type="submission" date="2014-03" db="EMBL/GenBank/DDBJ databases">
        <title>The draft genome sequence of Thalassospira alkalitolerans JCM 18968.</title>
        <authorList>
            <person name="Lai Q."/>
            <person name="Shao Z."/>
        </authorList>
    </citation>
    <scope>NUCLEOTIDE SEQUENCE [LARGE SCALE GENOMIC DNA]</scope>
    <source>
        <strain evidence="1 2">JCM 18968</strain>
    </source>
</reference>
<dbReference type="Proteomes" id="UP000193396">
    <property type="component" value="Unassembled WGS sequence"/>
</dbReference>